<dbReference type="Pfam" id="PF15262">
    <property type="entry name" value="DUF4592"/>
    <property type="match status" value="1"/>
</dbReference>
<keyword evidence="4" id="KW-1185">Reference proteome</keyword>
<feature type="compositionally biased region" description="Polar residues" evidence="1">
    <location>
        <begin position="1465"/>
        <end position="1475"/>
    </location>
</feature>
<feature type="region of interest" description="Disordered" evidence="1">
    <location>
        <begin position="1370"/>
        <end position="1590"/>
    </location>
</feature>
<dbReference type="InterPro" id="IPR028030">
    <property type="entry name" value="DUF4592"/>
</dbReference>
<protein>
    <recommendedName>
        <fullName evidence="2">DUF4592 domain-containing protein</fullName>
    </recommendedName>
</protein>
<evidence type="ECO:0000256" key="1">
    <source>
        <dbReference type="SAM" id="MobiDB-lite"/>
    </source>
</evidence>
<dbReference type="GeneTree" id="ENSGT00940000164744"/>
<feature type="compositionally biased region" description="Low complexity" evidence="1">
    <location>
        <begin position="398"/>
        <end position="410"/>
    </location>
</feature>
<evidence type="ECO:0000313" key="4">
    <source>
        <dbReference type="Proteomes" id="UP000009136"/>
    </source>
</evidence>
<feature type="region of interest" description="Disordered" evidence="1">
    <location>
        <begin position="1612"/>
        <end position="1715"/>
    </location>
</feature>
<feature type="region of interest" description="Disordered" evidence="1">
    <location>
        <begin position="315"/>
        <end position="539"/>
    </location>
</feature>
<dbReference type="GlyGen" id="A0AAA9TQM0">
    <property type="glycosylation" value="3 sites"/>
</dbReference>
<feature type="compositionally biased region" description="Low complexity" evidence="1">
    <location>
        <begin position="1238"/>
        <end position="1247"/>
    </location>
</feature>
<feature type="compositionally biased region" description="Low complexity" evidence="1">
    <location>
        <begin position="43"/>
        <end position="56"/>
    </location>
</feature>
<accession>A0AAA9TQM0</accession>
<dbReference type="Ensembl" id="ENSBTAT00000130534.1">
    <property type="protein sequence ID" value="ENSBTAP00000099308.1"/>
    <property type="gene ID" value="ENSBTAG00000069767.1"/>
</dbReference>
<feature type="compositionally biased region" description="Polar residues" evidence="1">
    <location>
        <begin position="1437"/>
        <end position="1452"/>
    </location>
</feature>
<dbReference type="InterPro" id="IPR026713">
    <property type="entry name" value="CRACD-like"/>
</dbReference>
<feature type="region of interest" description="Disordered" evidence="1">
    <location>
        <begin position="35"/>
        <end position="59"/>
    </location>
</feature>
<gene>
    <name evidence="3" type="primary">KIAA1210</name>
</gene>
<feature type="compositionally biased region" description="Basic and acidic residues" evidence="1">
    <location>
        <begin position="1620"/>
        <end position="1639"/>
    </location>
</feature>
<feature type="compositionally biased region" description="Low complexity" evidence="1">
    <location>
        <begin position="1525"/>
        <end position="1535"/>
    </location>
</feature>
<feature type="compositionally biased region" description="Polar residues" evidence="1">
    <location>
        <begin position="679"/>
        <end position="706"/>
    </location>
</feature>
<feature type="compositionally biased region" description="Basic and acidic residues" evidence="1">
    <location>
        <begin position="509"/>
        <end position="522"/>
    </location>
</feature>
<feature type="region of interest" description="Disordered" evidence="1">
    <location>
        <begin position="875"/>
        <end position="929"/>
    </location>
</feature>
<evidence type="ECO:0000259" key="2">
    <source>
        <dbReference type="Pfam" id="PF15262"/>
    </source>
</evidence>
<dbReference type="PANTHER" id="PTHR47743:SF2">
    <property type="entry name" value="ACROSOMAL PROTEIN KIAA1210"/>
    <property type="match status" value="1"/>
</dbReference>
<feature type="region of interest" description="Disordered" evidence="1">
    <location>
        <begin position="138"/>
        <end position="158"/>
    </location>
</feature>
<reference evidence="3" key="2">
    <citation type="submission" date="2025-08" db="UniProtKB">
        <authorList>
            <consortium name="Ensembl"/>
        </authorList>
    </citation>
    <scope>IDENTIFICATION</scope>
    <source>
        <strain evidence="3">Hereford</strain>
    </source>
</reference>
<feature type="domain" description="DUF4592" evidence="2">
    <location>
        <begin position="234"/>
        <end position="311"/>
    </location>
</feature>
<feature type="compositionally biased region" description="Basic and acidic residues" evidence="1">
    <location>
        <begin position="1562"/>
        <end position="1576"/>
    </location>
</feature>
<organism evidence="3 4">
    <name type="scientific">Bos taurus</name>
    <name type="common">Bovine</name>
    <dbReference type="NCBI Taxonomy" id="9913"/>
    <lineage>
        <taxon>Eukaryota</taxon>
        <taxon>Metazoa</taxon>
        <taxon>Chordata</taxon>
        <taxon>Craniata</taxon>
        <taxon>Vertebrata</taxon>
        <taxon>Euteleostomi</taxon>
        <taxon>Mammalia</taxon>
        <taxon>Eutheria</taxon>
        <taxon>Laurasiatheria</taxon>
        <taxon>Artiodactyla</taxon>
        <taxon>Ruminantia</taxon>
        <taxon>Pecora</taxon>
        <taxon>Bovidae</taxon>
        <taxon>Bovinae</taxon>
        <taxon>Bos</taxon>
    </lineage>
</organism>
<feature type="compositionally biased region" description="Basic and acidic residues" evidence="1">
    <location>
        <begin position="330"/>
        <end position="350"/>
    </location>
</feature>
<evidence type="ECO:0000313" key="3">
    <source>
        <dbReference type="Ensembl" id="ENSBTAP00000099308.1"/>
    </source>
</evidence>
<dbReference type="Proteomes" id="UP000009136">
    <property type="component" value="Chromosome X"/>
</dbReference>
<reference evidence="3" key="1">
    <citation type="submission" date="2018-03" db="EMBL/GenBank/DDBJ databases">
        <title>ARS-UCD1.2.</title>
        <authorList>
            <person name="Rosen B.D."/>
            <person name="Bickhart D.M."/>
            <person name="Koren S."/>
            <person name="Schnabel R.D."/>
            <person name="Hall R."/>
            <person name="Zimin A."/>
            <person name="Dreischer C."/>
            <person name="Schultheiss S."/>
            <person name="Schroeder S.G."/>
            <person name="Elsik C.G."/>
            <person name="Couldrey C."/>
            <person name="Liu G.E."/>
            <person name="Van Tassell C.P."/>
            <person name="Phillippy A.M."/>
            <person name="Smith T.P.L."/>
            <person name="Medrano J.F."/>
        </authorList>
    </citation>
    <scope>NUCLEOTIDE SEQUENCE [LARGE SCALE GENOMIC DNA]</scope>
    <source>
        <strain evidence="3">Hereford</strain>
    </source>
</reference>
<feature type="compositionally biased region" description="Polar residues" evidence="1">
    <location>
        <begin position="372"/>
        <end position="384"/>
    </location>
</feature>
<reference evidence="3" key="3">
    <citation type="submission" date="2025-09" db="UniProtKB">
        <authorList>
            <consortium name="Ensembl"/>
        </authorList>
    </citation>
    <scope>IDENTIFICATION</scope>
    <source>
        <strain evidence="3">Hereford</strain>
    </source>
</reference>
<feature type="region of interest" description="Disordered" evidence="1">
    <location>
        <begin position="1279"/>
        <end position="1353"/>
    </location>
</feature>
<dbReference type="PANTHER" id="PTHR47743">
    <property type="entry name" value="KIAA1210 / KIAA1211 FAMILY MEMBER"/>
    <property type="match status" value="1"/>
</dbReference>
<proteinExistence type="predicted"/>
<name>A0AAA9TQM0_BOVIN</name>
<feature type="compositionally biased region" description="Low complexity" evidence="1">
    <location>
        <begin position="452"/>
        <end position="466"/>
    </location>
</feature>
<feature type="compositionally biased region" description="Basic and acidic residues" evidence="1">
    <location>
        <begin position="1689"/>
        <end position="1706"/>
    </location>
</feature>
<feature type="compositionally biased region" description="Low complexity" evidence="1">
    <location>
        <begin position="1483"/>
        <end position="1493"/>
    </location>
</feature>
<feature type="region of interest" description="Disordered" evidence="1">
    <location>
        <begin position="1227"/>
        <end position="1260"/>
    </location>
</feature>
<feature type="compositionally biased region" description="Polar residues" evidence="1">
    <location>
        <begin position="352"/>
        <end position="362"/>
    </location>
</feature>
<feature type="region of interest" description="Disordered" evidence="1">
    <location>
        <begin position="608"/>
        <end position="736"/>
    </location>
</feature>
<sequence>MPGRRHPFTELGLREITSCTFQPSRVLCLWNSPGKNTGEPIMSESPSEVSGSVEVLETSDEGKKKSRFKAFKSFFGKKKKKEPKDVRGGRWLKTSLSSSSIDISFLKSVQGQETMPGAKSRMGIRALSHDSIFMLEPDPERSERKLYPSPEIPRGRPLQRSHISTTLPRAGTGSMPEAMFGTVPRGAARSEFHVARYKTTEIPLLHPCQPSISSHLIRSDSISKDLEEMSVNYESPKKSSSYNILTSKESAFEPSSGLVRSQSLITFAMPSLSSSTQVPVGFNTPATTQSCLDSSAAQYKMALDPWKQKKNIQVTVKPKQEEPSLPVASEEEKSTTKPKEADQKKLKKDSAGASSQEQSNKTEIAKQKTMDPATNTDATESQSYPFPAAYMKRRGKKSSSTSGMSECGSKGRSFKQSTGVLGLSDGAGSPPADKNARDCHFWQLSLEKQVMEQPTTPQTESTTPQELLSGKDDPGRGIADADFETRKASVSQLKPEDMEEPVVGGLSPSHEDGTSGAKKPEARAALSHVARRPSTPQDALSAAVYSQMFMEPSQSQPEKEEASGFDVKSVQFKMKSAQETLKEKPPRSVLQALTARISRSVSALVEGTLCAGRPPPRSLSGSFGKSKAEVIIADSKSTSEEGGDSEQQLAPGHSSLPSKMHRNEDIFPESKGSAVELSSLEQQQAPTYSSQSSGKSKATAIFSDSKSTSKEGSDFGQHQAPTPSLQPLSKSKDGQEVFTKLASLAQMSGSNEPPTPTCASWAVGEPEDKVCTGSNSHVEKYNSASDAKEVSLASKTIPEVQGASEWQVPPGDTFQSWMSPQFEQHASTSPQSVAMEWGISMEPLPPRVNSKRLRRRKVEPPVSLDSGVITLKTMTSAGVLPPRHPSQPSLKPAAQQESSVHPESPDVDKTTPAHLLTFPHPSQPAVRPAVEYQDSMGAESTVVEKSISMKPLLAKHHSQPPKRALAQQQVSVTYCEAEQSVFAGLEGSVAQKISLVEKLLPKYSPQSLTNPRAQKTLESTAVKEGSIVEVPPPQPSVKSKFQPQTIPLESVSAPTEWSSPGVPVPPRSTIQQSWEIPMFEQPASEGPESAAFEWSIIIEPLPPRGTSQASMRAGVKQAISEGPESVDTEGDASTELLPDKHPYSIVRQKVQQISSSFESAAAKVGISGRPLPSVYPRRVLKKSKVLEMSSRLESMANKEVIPKKSVIVKRPSQSFVKYMAQHVFSERPATEEGTHMDPSSSNPPSKSLKPKVEQQVSSGWESTSVEGAISLKQAPMKSLLPSLGKPKGLQEVLSHSESAPAKLSSFKEQLPPRHLAQTLGKPEYQQETSSASESSPEEWKSSEEWLPGKCPSQVKDGAEFQLLMLSTGPVSAPVKRSRSEQHLPPKQIFQAPADPEHQQQVYPSPVSAAAEGTILESDPSCWSLPRDLASPSRIKKPSQSSEDLSKNVTTAPTKPMLATAPFLQAPTSGSSSSQEEVPESDDQNNSYSDSSNNGADVEKLFGVRLRRTSSSQNYKGKKQGFTKLSSPSLGSISSSVGTAQPIRRASKRALGTMQNLTTVSDLAEKQQRRPKSERMAKKQPGYRIPGKAPGRWSEYAASEAAWITAIKQEQGSFQANIPPKEPRPKSRAAAKAERKEPRHGVGPRAASKTLQKRTGLVSESQPRMVPTSDVKRQEKMAPTKPPKSTKTVGFEDEKIVQVPSMEKETRSATLPAMLPQPVEPAEPVWFSLAKKKAEAWSHIAETMQ</sequence>
<feature type="compositionally biased region" description="Polar residues" evidence="1">
    <location>
        <begin position="719"/>
        <end position="729"/>
    </location>
</feature>